<name>A0A1G2M9J3_9BACT</name>
<gene>
    <name evidence="9" type="ORF">A2849_03100</name>
</gene>
<dbReference type="GO" id="GO:0016987">
    <property type="term" value="F:sigma factor activity"/>
    <property type="evidence" value="ECO:0007669"/>
    <property type="project" value="UniProtKB-KW"/>
</dbReference>
<dbReference type="AlphaFoldDB" id="A0A1G2M9J3"/>
<sequence>MNSYSFFKVHNHATSDDLVQDTFIKTWSYLAKGGKIEIMKAFLYHILNQLIIDEYRKHKATSLDVLLEKGYEPSVDHSERVFNVFDGKAALLLIQHLPTKYQTVMRMRYAQDLSLKEISLITGQSTNAVAVQAHRGLIKLKKLYNRT</sequence>
<dbReference type="Gene3D" id="1.10.1740.10">
    <property type="match status" value="1"/>
</dbReference>
<dbReference type="Proteomes" id="UP000178121">
    <property type="component" value="Unassembled WGS sequence"/>
</dbReference>
<evidence type="ECO:0000313" key="9">
    <source>
        <dbReference type="EMBL" id="OHA20570.1"/>
    </source>
</evidence>
<dbReference type="InterPro" id="IPR013249">
    <property type="entry name" value="RNA_pol_sigma70_r4_t2"/>
</dbReference>
<dbReference type="InterPro" id="IPR013325">
    <property type="entry name" value="RNA_pol_sigma_r2"/>
</dbReference>
<keyword evidence="3 6" id="KW-0731">Sigma factor</keyword>
<feature type="domain" description="RNA polymerase sigma-70 region 2" evidence="7">
    <location>
        <begin position="9"/>
        <end position="60"/>
    </location>
</feature>
<dbReference type="InterPro" id="IPR039425">
    <property type="entry name" value="RNA_pol_sigma-70-like"/>
</dbReference>
<evidence type="ECO:0000256" key="5">
    <source>
        <dbReference type="ARBA" id="ARBA00023163"/>
    </source>
</evidence>
<dbReference type="InterPro" id="IPR000838">
    <property type="entry name" value="RNA_pol_sigma70_ECF_CS"/>
</dbReference>
<dbReference type="SUPFAM" id="SSF88946">
    <property type="entry name" value="Sigma2 domain of RNA polymerase sigma factors"/>
    <property type="match status" value="1"/>
</dbReference>
<evidence type="ECO:0000259" key="7">
    <source>
        <dbReference type="Pfam" id="PF04542"/>
    </source>
</evidence>
<reference evidence="9 10" key="1">
    <citation type="journal article" date="2016" name="Nat. Commun.">
        <title>Thousands of microbial genomes shed light on interconnected biogeochemical processes in an aquifer system.</title>
        <authorList>
            <person name="Anantharaman K."/>
            <person name="Brown C.T."/>
            <person name="Hug L.A."/>
            <person name="Sharon I."/>
            <person name="Castelle C.J."/>
            <person name="Probst A.J."/>
            <person name="Thomas B.C."/>
            <person name="Singh A."/>
            <person name="Wilkins M.J."/>
            <person name="Karaoz U."/>
            <person name="Brodie E.L."/>
            <person name="Williams K.H."/>
            <person name="Hubbard S.S."/>
            <person name="Banfield J.F."/>
        </authorList>
    </citation>
    <scope>NUCLEOTIDE SEQUENCE [LARGE SCALE GENOMIC DNA]</scope>
</reference>
<dbReference type="CDD" id="cd06171">
    <property type="entry name" value="Sigma70_r4"/>
    <property type="match status" value="1"/>
</dbReference>
<evidence type="ECO:0000256" key="3">
    <source>
        <dbReference type="ARBA" id="ARBA00023082"/>
    </source>
</evidence>
<evidence type="ECO:0000256" key="2">
    <source>
        <dbReference type="ARBA" id="ARBA00023015"/>
    </source>
</evidence>
<keyword evidence="2 6" id="KW-0805">Transcription regulation</keyword>
<comment type="similarity">
    <text evidence="1 6">Belongs to the sigma-70 factor family. ECF subfamily.</text>
</comment>
<dbReference type="PANTHER" id="PTHR43133:SF60">
    <property type="entry name" value="RNA POLYMERASE SIGMA FACTOR SIGV"/>
    <property type="match status" value="1"/>
</dbReference>
<evidence type="ECO:0000313" key="10">
    <source>
        <dbReference type="Proteomes" id="UP000178121"/>
    </source>
</evidence>
<evidence type="ECO:0000259" key="8">
    <source>
        <dbReference type="Pfam" id="PF08281"/>
    </source>
</evidence>
<dbReference type="EMBL" id="MHRI01000028">
    <property type="protein sequence ID" value="OHA20570.1"/>
    <property type="molecule type" value="Genomic_DNA"/>
</dbReference>
<keyword evidence="5 6" id="KW-0804">Transcription</keyword>
<dbReference type="SUPFAM" id="SSF88659">
    <property type="entry name" value="Sigma3 and sigma4 domains of RNA polymerase sigma factors"/>
    <property type="match status" value="1"/>
</dbReference>
<dbReference type="InterPro" id="IPR007627">
    <property type="entry name" value="RNA_pol_sigma70_r2"/>
</dbReference>
<protein>
    <recommendedName>
        <fullName evidence="6">RNA polymerase sigma factor</fullName>
    </recommendedName>
</protein>
<dbReference type="Gene3D" id="1.10.10.10">
    <property type="entry name" value="Winged helix-like DNA-binding domain superfamily/Winged helix DNA-binding domain"/>
    <property type="match status" value="1"/>
</dbReference>
<dbReference type="InterPro" id="IPR013324">
    <property type="entry name" value="RNA_pol_sigma_r3/r4-like"/>
</dbReference>
<dbReference type="Pfam" id="PF08281">
    <property type="entry name" value="Sigma70_r4_2"/>
    <property type="match status" value="1"/>
</dbReference>
<dbReference type="Pfam" id="PF04542">
    <property type="entry name" value="Sigma70_r2"/>
    <property type="match status" value="1"/>
</dbReference>
<keyword evidence="4 6" id="KW-0238">DNA-binding</keyword>
<comment type="caution">
    <text evidence="9">The sequence shown here is derived from an EMBL/GenBank/DDBJ whole genome shotgun (WGS) entry which is preliminary data.</text>
</comment>
<evidence type="ECO:0000256" key="4">
    <source>
        <dbReference type="ARBA" id="ARBA00023125"/>
    </source>
</evidence>
<feature type="domain" description="RNA polymerase sigma factor 70 region 4 type 2" evidence="8">
    <location>
        <begin position="91"/>
        <end position="140"/>
    </location>
</feature>
<evidence type="ECO:0000256" key="1">
    <source>
        <dbReference type="ARBA" id="ARBA00010641"/>
    </source>
</evidence>
<proteinExistence type="inferred from homology"/>
<dbReference type="PROSITE" id="PS01063">
    <property type="entry name" value="SIGMA70_ECF"/>
    <property type="match status" value="1"/>
</dbReference>
<dbReference type="InterPro" id="IPR014284">
    <property type="entry name" value="RNA_pol_sigma-70_dom"/>
</dbReference>
<dbReference type="GO" id="GO:0003677">
    <property type="term" value="F:DNA binding"/>
    <property type="evidence" value="ECO:0007669"/>
    <property type="project" value="UniProtKB-KW"/>
</dbReference>
<dbReference type="GO" id="GO:0006352">
    <property type="term" value="P:DNA-templated transcription initiation"/>
    <property type="evidence" value="ECO:0007669"/>
    <property type="project" value="InterPro"/>
</dbReference>
<organism evidence="9 10">
    <name type="scientific">Candidatus Taylorbacteria bacterium RIFCSPHIGHO2_01_FULL_51_15</name>
    <dbReference type="NCBI Taxonomy" id="1802304"/>
    <lineage>
        <taxon>Bacteria</taxon>
        <taxon>Candidatus Tayloriibacteriota</taxon>
    </lineage>
</organism>
<evidence type="ECO:0000256" key="6">
    <source>
        <dbReference type="RuleBase" id="RU000716"/>
    </source>
</evidence>
<dbReference type="InterPro" id="IPR036388">
    <property type="entry name" value="WH-like_DNA-bd_sf"/>
</dbReference>
<accession>A0A1G2M9J3</accession>
<dbReference type="PANTHER" id="PTHR43133">
    <property type="entry name" value="RNA POLYMERASE ECF-TYPE SIGMA FACTO"/>
    <property type="match status" value="1"/>
</dbReference>
<dbReference type="NCBIfam" id="TIGR02937">
    <property type="entry name" value="sigma70-ECF"/>
    <property type="match status" value="1"/>
</dbReference>